<accession>A0ABW3FFZ4</accession>
<sequence length="159" mass="17618">MPLSIERSAVARTLFERFAVPHTLIAAVAGWKEDSVRRLSKQQGWRAAQGIPALKAHFSDAYQRLLKRIDNERDGFTELEKAARTMIAMSKTLESLAAVETKMPELETGQASPMPRITAISDPATPQKVTLDADNIQRFNAELEALVAKIEQEEAASQD</sequence>
<organism evidence="1 2">
    <name type="scientific">Pseudahrensia aquimaris</name>
    <dbReference type="NCBI Taxonomy" id="744461"/>
    <lineage>
        <taxon>Bacteria</taxon>
        <taxon>Pseudomonadati</taxon>
        <taxon>Pseudomonadota</taxon>
        <taxon>Alphaproteobacteria</taxon>
        <taxon>Hyphomicrobiales</taxon>
        <taxon>Ahrensiaceae</taxon>
        <taxon>Pseudahrensia</taxon>
    </lineage>
</organism>
<keyword evidence="2" id="KW-1185">Reference proteome</keyword>
<gene>
    <name evidence="1" type="ORF">ACFQ14_05595</name>
</gene>
<evidence type="ECO:0000313" key="1">
    <source>
        <dbReference type="EMBL" id="MFD0915875.1"/>
    </source>
</evidence>
<evidence type="ECO:0008006" key="3">
    <source>
        <dbReference type="Google" id="ProtNLM"/>
    </source>
</evidence>
<evidence type="ECO:0000313" key="2">
    <source>
        <dbReference type="Proteomes" id="UP001597101"/>
    </source>
</evidence>
<reference evidence="2" key="1">
    <citation type="journal article" date="2019" name="Int. J. Syst. Evol. Microbiol.">
        <title>The Global Catalogue of Microorganisms (GCM) 10K type strain sequencing project: providing services to taxonomists for standard genome sequencing and annotation.</title>
        <authorList>
            <consortium name="The Broad Institute Genomics Platform"/>
            <consortium name="The Broad Institute Genome Sequencing Center for Infectious Disease"/>
            <person name="Wu L."/>
            <person name="Ma J."/>
        </authorList>
    </citation>
    <scope>NUCLEOTIDE SEQUENCE [LARGE SCALE GENOMIC DNA]</scope>
    <source>
        <strain evidence="2">CCUG 60023</strain>
    </source>
</reference>
<dbReference type="RefSeq" id="WP_377211718.1">
    <property type="nucleotide sequence ID" value="NZ_JBHTJV010000003.1"/>
</dbReference>
<protein>
    <recommendedName>
        <fullName evidence="3">Terminase small subunit</fullName>
    </recommendedName>
</protein>
<comment type="caution">
    <text evidence="1">The sequence shown here is derived from an EMBL/GenBank/DDBJ whole genome shotgun (WGS) entry which is preliminary data.</text>
</comment>
<dbReference type="Proteomes" id="UP001597101">
    <property type="component" value="Unassembled WGS sequence"/>
</dbReference>
<dbReference type="EMBL" id="JBHTJV010000003">
    <property type="protein sequence ID" value="MFD0915875.1"/>
    <property type="molecule type" value="Genomic_DNA"/>
</dbReference>
<proteinExistence type="predicted"/>
<name>A0ABW3FFZ4_9HYPH</name>